<feature type="chain" id="PRO_5045273524" evidence="1">
    <location>
        <begin position="21"/>
        <end position="363"/>
    </location>
</feature>
<gene>
    <name evidence="2" type="ORF">GCM10009668_34930</name>
</gene>
<dbReference type="Proteomes" id="UP001501581">
    <property type="component" value="Unassembled WGS sequence"/>
</dbReference>
<evidence type="ECO:0000313" key="2">
    <source>
        <dbReference type="EMBL" id="GAA1110996.1"/>
    </source>
</evidence>
<evidence type="ECO:0000256" key="1">
    <source>
        <dbReference type="SAM" id="SignalP"/>
    </source>
</evidence>
<name>A0ABN1U0A1_9ACTN</name>
<evidence type="ECO:0000313" key="3">
    <source>
        <dbReference type="Proteomes" id="UP001501581"/>
    </source>
</evidence>
<organism evidence="2 3">
    <name type="scientific">Nocardioides dubius</name>
    <dbReference type="NCBI Taxonomy" id="317019"/>
    <lineage>
        <taxon>Bacteria</taxon>
        <taxon>Bacillati</taxon>
        <taxon>Actinomycetota</taxon>
        <taxon>Actinomycetes</taxon>
        <taxon>Propionibacteriales</taxon>
        <taxon>Nocardioidaceae</taxon>
        <taxon>Nocardioides</taxon>
    </lineage>
</organism>
<comment type="caution">
    <text evidence="2">The sequence shown here is derived from an EMBL/GenBank/DDBJ whole genome shotgun (WGS) entry which is preliminary data.</text>
</comment>
<dbReference type="PROSITE" id="PS51257">
    <property type="entry name" value="PROKAR_LIPOPROTEIN"/>
    <property type="match status" value="1"/>
</dbReference>
<accession>A0ABN1U0A1</accession>
<dbReference type="EMBL" id="BAAALG010000013">
    <property type="protein sequence ID" value="GAA1110996.1"/>
    <property type="molecule type" value="Genomic_DNA"/>
</dbReference>
<keyword evidence="1" id="KW-0732">Signal</keyword>
<reference evidence="2 3" key="1">
    <citation type="journal article" date="2019" name="Int. J. Syst. Evol. Microbiol.">
        <title>The Global Catalogue of Microorganisms (GCM) 10K type strain sequencing project: providing services to taxonomists for standard genome sequencing and annotation.</title>
        <authorList>
            <consortium name="The Broad Institute Genomics Platform"/>
            <consortium name="The Broad Institute Genome Sequencing Center for Infectious Disease"/>
            <person name="Wu L."/>
            <person name="Ma J."/>
        </authorList>
    </citation>
    <scope>NUCLEOTIDE SEQUENCE [LARGE SCALE GENOMIC DNA]</scope>
    <source>
        <strain evidence="2 3">JCM 13008</strain>
    </source>
</reference>
<proteinExistence type="predicted"/>
<sequence>MSAPAYRMAVAVLLASTALAACSDDEPELAEEWSVRAALEQVPASTAQDGLFVVTADLDAAIAAADVERSGEPDELDWLIAITGGAQGGSVGRVFVPMARGFNVEYLRDGEFAAAAGWSVHDVDSFVESGQPPRVLTVAAGDFDDDTLADGLVEVEDDIVSNRDAEDGTTDLSQANGLSPIGVPIRMSEADGLIALSTSTELVRSWRDGADALAGEERAAAVADALDDEDVYAAVLSDPLAVDALGARTTSPALIERLLARVPEQAYDAVGIGWSLDDGAVQVQVAYHFADERDAAGGAAALEALWREGVSVRDGRPFAERLEVVEVETDDSVVTVELLPTAEGRPQLAFEMLQNGEPLFVSR</sequence>
<dbReference type="RefSeq" id="WP_343996150.1">
    <property type="nucleotide sequence ID" value="NZ_BAAALG010000013.1"/>
</dbReference>
<protein>
    <submittedName>
        <fullName evidence="2">Uncharacterized protein</fullName>
    </submittedName>
</protein>
<feature type="signal peptide" evidence="1">
    <location>
        <begin position="1"/>
        <end position="20"/>
    </location>
</feature>
<keyword evidence="3" id="KW-1185">Reference proteome</keyword>